<evidence type="ECO:0000259" key="6">
    <source>
        <dbReference type="PROSITE" id="PS50943"/>
    </source>
</evidence>
<dbReference type="InterPro" id="IPR001867">
    <property type="entry name" value="OmpR/PhoB-type_DNA-bd"/>
</dbReference>
<dbReference type="SUPFAM" id="SSF47413">
    <property type="entry name" value="lambda repressor-like DNA-binding domains"/>
    <property type="match status" value="1"/>
</dbReference>
<accession>A0A557ZX67</accession>
<dbReference type="SMART" id="SM00862">
    <property type="entry name" value="Trans_reg_C"/>
    <property type="match status" value="1"/>
</dbReference>
<evidence type="ECO:0000259" key="7">
    <source>
        <dbReference type="PROSITE" id="PS51755"/>
    </source>
</evidence>
<dbReference type="OrthoDB" id="581105at2"/>
<keyword evidence="9" id="KW-1185">Reference proteome</keyword>
<evidence type="ECO:0000256" key="1">
    <source>
        <dbReference type="ARBA" id="ARBA00005820"/>
    </source>
</evidence>
<dbReference type="Pfam" id="PF00486">
    <property type="entry name" value="Trans_reg_C"/>
    <property type="match status" value="1"/>
</dbReference>
<feature type="domain" description="OmpR/PhoB-type" evidence="7">
    <location>
        <begin position="151"/>
        <end position="257"/>
    </location>
</feature>
<dbReference type="InterPro" id="IPR011990">
    <property type="entry name" value="TPR-like_helical_dom_sf"/>
</dbReference>
<dbReference type="EMBL" id="VJZA01000100">
    <property type="protein sequence ID" value="TVT16596.1"/>
    <property type="molecule type" value="Genomic_DNA"/>
</dbReference>
<evidence type="ECO:0000256" key="4">
    <source>
        <dbReference type="ARBA" id="ARBA00023163"/>
    </source>
</evidence>
<evidence type="ECO:0000313" key="9">
    <source>
        <dbReference type="Proteomes" id="UP000318578"/>
    </source>
</evidence>
<keyword evidence="3 5" id="KW-0238">DNA-binding</keyword>
<feature type="domain" description="HTH cro/C1-type" evidence="6">
    <location>
        <begin position="70"/>
        <end position="125"/>
    </location>
</feature>
<dbReference type="AlphaFoldDB" id="A0A557ZX67"/>
<dbReference type="GO" id="GO:0006355">
    <property type="term" value="P:regulation of DNA-templated transcription"/>
    <property type="evidence" value="ECO:0007669"/>
    <property type="project" value="InterPro"/>
</dbReference>
<dbReference type="PANTHER" id="PTHR35807:SF1">
    <property type="entry name" value="TRANSCRIPTIONAL REGULATOR REDD"/>
    <property type="match status" value="1"/>
</dbReference>
<dbReference type="InterPro" id="IPR001387">
    <property type="entry name" value="Cro/C1-type_HTH"/>
</dbReference>
<dbReference type="Pfam" id="PF03704">
    <property type="entry name" value="BTAD"/>
    <property type="match status" value="1"/>
</dbReference>
<dbReference type="PROSITE" id="PS51755">
    <property type="entry name" value="OMPR_PHOB"/>
    <property type="match status" value="1"/>
</dbReference>
<dbReference type="PROSITE" id="PS50943">
    <property type="entry name" value="HTH_CROC1"/>
    <property type="match status" value="1"/>
</dbReference>
<dbReference type="InterPro" id="IPR005158">
    <property type="entry name" value="BTAD"/>
</dbReference>
<dbReference type="InterPro" id="IPR016032">
    <property type="entry name" value="Sig_transdc_resp-reg_C-effctor"/>
</dbReference>
<dbReference type="SMART" id="SM00530">
    <property type="entry name" value="HTH_XRE"/>
    <property type="match status" value="1"/>
</dbReference>
<comment type="caution">
    <text evidence="8">The sequence shown here is derived from an EMBL/GenBank/DDBJ whole genome shotgun (WGS) entry which is preliminary data.</text>
</comment>
<sequence>MFTNEYFDAMKFLDSRVVHAFDSMTDRARATRGDLYCWGQLVRVNGVSHDFLSANGEENDRLGSRFATLVRTYRREAGLTQRELAMRAGLSVAALRDFEQGRRGRPRANSLAALVGALGLDPEQAIDLAKAAAPSRSRERGVLQAGAEPAQIPASIPERGLWVSVLGPLEVWRDRTALALGPFTRRAVLALLATEPGALVHRDTIVDVLWAQSPPPSAVSLIQAHVSRLRRLLEPAGLPPREDGVIVSEGGAYRLRLPQNALDLQAFRAFAVRADGASVRGDLRQACEFYERAVELWRGDPLAHLDLVRGHPGVDALGRELVAVLLRYAELACELGEYERVLPRLHSVAAAEPLNELVHARLLIALAASGQQAEALWLYEDLRRRLDRELGVYPGDELATAHLRVLRGEFSGTGGTRVCGFRTVQRPIAVRYVVPWQLPAAPRRFTGRKRELAALSGLPDQRTGGAAICALVGMVGVGKTALAVEWAHRMAEDFPDGHLFVDLRGFGPSGNSLAPGDAVYGFLHALGVPPGRLPDDAEEQAKLYRSLLAHRRLLIVLDNARDAGQVRPLLPGAGKCMVLVTSRNRLTGLAATHGAQLVEVGPLDAAEARELLASGLGAERARTECGEVAELAERCLRLPLALRNAAARVAAFPGLPLSALTASMRGGRQDWLNSLETGDPVSSVRAVLSWSQSALSPGAARLFRLLALHPGPDVTVGAAASLAEVSCQDAHAALTELYDDCLLTQRILGRFAFHDLVQAYAAEQVLEHDDEAGRTAAVRRLLDHYLHLTAAAVRAMYPQQPRLALGAPLPGVVTVDEFSGPMGAGEWFEAEQEVLFGLVELAAGSGSTHAWQLPWLVRRFELGDGQLRRLAGA</sequence>
<organism evidence="8 9">
    <name type="scientific">Amycolatopsis acidiphila</name>
    <dbReference type="NCBI Taxonomy" id="715473"/>
    <lineage>
        <taxon>Bacteria</taxon>
        <taxon>Bacillati</taxon>
        <taxon>Actinomycetota</taxon>
        <taxon>Actinomycetes</taxon>
        <taxon>Pseudonocardiales</taxon>
        <taxon>Pseudonocardiaceae</taxon>
        <taxon>Amycolatopsis</taxon>
    </lineage>
</organism>
<dbReference type="Gene3D" id="1.10.10.10">
    <property type="entry name" value="Winged helix-like DNA-binding domain superfamily/Winged helix DNA-binding domain"/>
    <property type="match status" value="1"/>
</dbReference>
<gene>
    <name evidence="8" type="ORF">FNH06_34390</name>
</gene>
<protein>
    <submittedName>
        <fullName evidence="8">Helix-turn-helix domain-containing protein</fullName>
    </submittedName>
</protein>
<dbReference type="InterPro" id="IPR010982">
    <property type="entry name" value="Lambda_DNA-bd_dom_sf"/>
</dbReference>
<keyword evidence="2" id="KW-0805">Transcription regulation</keyword>
<comment type="similarity">
    <text evidence="1">Belongs to the AfsR/DnrI/RedD regulatory family.</text>
</comment>
<dbReference type="GO" id="GO:0003677">
    <property type="term" value="F:DNA binding"/>
    <property type="evidence" value="ECO:0007669"/>
    <property type="project" value="UniProtKB-UniRule"/>
</dbReference>
<dbReference type="Gene3D" id="3.40.50.300">
    <property type="entry name" value="P-loop containing nucleotide triphosphate hydrolases"/>
    <property type="match status" value="1"/>
</dbReference>
<dbReference type="SUPFAM" id="SSF46894">
    <property type="entry name" value="C-terminal effector domain of the bipartite response regulators"/>
    <property type="match status" value="1"/>
</dbReference>
<dbReference type="InterPro" id="IPR027417">
    <property type="entry name" value="P-loop_NTPase"/>
</dbReference>
<reference evidence="8 9" key="1">
    <citation type="submission" date="2019-07" db="EMBL/GenBank/DDBJ databases">
        <title>New species of Amycolatopsis and Streptomyces.</title>
        <authorList>
            <person name="Duangmal K."/>
            <person name="Teo W.F.A."/>
            <person name="Lipun K."/>
        </authorList>
    </citation>
    <scope>NUCLEOTIDE SEQUENCE [LARGE SCALE GENOMIC DNA]</scope>
    <source>
        <strain evidence="8 9">JCM 30562</strain>
    </source>
</reference>
<dbReference type="InterPro" id="IPR036388">
    <property type="entry name" value="WH-like_DNA-bd_sf"/>
</dbReference>
<dbReference type="GO" id="GO:0000160">
    <property type="term" value="P:phosphorelay signal transduction system"/>
    <property type="evidence" value="ECO:0007669"/>
    <property type="project" value="InterPro"/>
</dbReference>
<dbReference type="Gene3D" id="1.10.260.40">
    <property type="entry name" value="lambda repressor-like DNA-binding domains"/>
    <property type="match status" value="1"/>
</dbReference>
<dbReference type="SUPFAM" id="SSF48452">
    <property type="entry name" value="TPR-like"/>
    <property type="match status" value="1"/>
</dbReference>
<dbReference type="Proteomes" id="UP000318578">
    <property type="component" value="Unassembled WGS sequence"/>
</dbReference>
<evidence type="ECO:0000256" key="5">
    <source>
        <dbReference type="PROSITE-ProRule" id="PRU01091"/>
    </source>
</evidence>
<dbReference type="CDD" id="cd00093">
    <property type="entry name" value="HTH_XRE"/>
    <property type="match status" value="1"/>
</dbReference>
<proteinExistence type="inferred from homology"/>
<evidence type="ECO:0000256" key="3">
    <source>
        <dbReference type="ARBA" id="ARBA00023125"/>
    </source>
</evidence>
<dbReference type="PANTHER" id="PTHR35807">
    <property type="entry name" value="TRANSCRIPTIONAL REGULATOR REDD-RELATED"/>
    <property type="match status" value="1"/>
</dbReference>
<dbReference type="Gene3D" id="1.25.40.10">
    <property type="entry name" value="Tetratricopeptide repeat domain"/>
    <property type="match status" value="1"/>
</dbReference>
<feature type="DNA-binding region" description="OmpR/PhoB-type" evidence="5">
    <location>
        <begin position="151"/>
        <end position="257"/>
    </location>
</feature>
<name>A0A557ZX67_9PSEU</name>
<dbReference type="SMART" id="SM01043">
    <property type="entry name" value="BTAD"/>
    <property type="match status" value="1"/>
</dbReference>
<evidence type="ECO:0000256" key="2">
    <source>
        <dbReference type="ARBA" id="ARBA00023015"/>
    </source>
</evidence>
<dbReference type="SUPFAM" id="SSF52540">
    <property type="entry name" value="P-loop containing nucleoside triphosphate hydrolases"/>
    <property type="match status" value="1"/>
</dbReference>
<dbReference type="Pfam" id="PF13560">
    <property type="entry name" value="HTH_31"/>
    <property type="match status" value="1"/>
</dbReference>
<evidence type="ECO:0000313" key="8">
    <source>
        <dbReference type="EMBL" id="TVT16596.1"/>
    </source>
</evidence>
<dbReference type="InterPro" id="IPR051677">
    <property type="entry name" value="AfsR-DnrI-RedD_regulator"/>
</dbReference>
<dbReference type="CDD" id="cd15831">
    <property type="entry name" value="BTAD"/>
    <property type="match status" value="1"/>
</dbReference>
<keyword evidence="4" id="KW-0804">Transcription</keyword>
<dbReference type="PRINTS" id="PR00364">
    <property type="entry name" value="DISEASERSIST"/>
</dbReference>